<feature type="compositionally biased region" description="Low complexity" evidence="1">
    <location>
        <begin position="1"/>
        <end position="18"/>
    </location>
</feature>
<comment type="caution">
    <text evidence="2">The sequence shown here is derived from an EMBL/GenBank/DDBJ whole genome shotgun (WGS) entry which is preliminary data.</text>
</comment>
<organism evidence="2 3">
    <name type="scientific">Hibiscus syriacus</name>
    <name type="common">Rose of Sharon</name>
    <dbReference type="NCBI Taxonomy" id="106335"/>
    <lineage>
        <taxon>Eukaryota</taxon>
        <taxon>Viridiplantae</taxon>
        <taxon>Streptophyta</taxon>
        <taxon>Embryophyta</taxon>
        <taxon>Tracheophyta</taxon>
        <taxon>Spermatophyta</taxon>
        <taxon>Magnoliopsida</taxon>
        <taxon>eudicotyledons</taxon>
        <taxon>Gunneridae</taxon>
        <taxon>Pentapetalae</taxon>
        <taxon>rosids</taxon>
        <taxon>malvids</taxon>
        <taxon>Malvales</taxon>
        <taxon>Malvaceae</taxon>
        <taxon>Malvoideae</taxon>
        <taxon>Hibiscus</taxon>
    </lineage>
</organism>
<gene>
    <name evidence="2" type="ORF">F3Y22_tig00002237pilonHSYRG00124</name>
</gene>
<proteinExistence type="predicted"/>
<accession>A0A6A3CS77</accession>
<evidence type="ECO:0000313" key="3">
    <source>
        <dbReference type="Proteomes" id="UP000436088"/>
    </source>
</evidence>
<feature type="region of interest" description="Disordered" evidence="1">
    <location>
        <begin position="1"/>
        <end position="52"/>
    </location>
</feature>
<keyword evidence="3" id="KW-1185">Reference proteome</keyword>
<evidence type="ECO:0000313" key="2">
    <source>
        <dbReference type="EMBL" id="KAE8732063.1"/>
    </source>
</evidence>
<protein>
    <submittedName>
        <fullName evidence="2">U-box domain-containing protein 4-like</fullName>
    </submittedName>
</protein>
<reference evidence="2" key="1">
    <citation type="submission" date="2019-09" db="EMBL/GenBank/DDBJ databases">
        <title>Draft genome information of white flower Hibiscus syriacus.</title>
        <authorList>
            <person name="Kim Y.-M."/>
        </authorList>
    </citation>
    <scope>NUCLEOTIDE SEQUENCE [LARGE SCALE GENOMIC DNA]</scope>
    <source>
        <strain evidence="2">YM2019G1</strain>
    </source>
</reference>
<dbReference type="AlphaFoldDB" id="A0A6A3CS77"/>
<dbReference type="EMBL" id="VEPZ02000167">
    <property type="protein sequence ID" value="KAE8732063.1"/>
    <property type="molecule type" value="Genomic_DNA"/>
</dbReference>
<name>A0A6A3CS77_HIBSY</name>
<evidence type="ECO:0000256" key="1">
    <source>
        <dbReference type="SAM" id="MobiDB-lite"/>
    </source>
</evidence>
<dbReference type="Proteomes" id="UP000436088">
    <property type="component" value="Unassembled WGS sequence"/>
</dbReference>
<sequence>MAETASNSATSTATSTEAPMPQETKKTAEAPVRWADLEDYAPKESSASLTSEKKSAVELGVENLTIDEHKKINKFLDKLEDSTIKVVTSSDTSYISSSLVLCQMSSHCHVLLFSATFSETVKNFVSKIVKRDHNQHFVKKEELSLESVKQYKVNVLDELSKVMVIEERIFEFGERLG</sequence>